<dbReference type="Gene3D" id="2.60.120.10">
    <property type="entry name" value="Jelly Rolls"/>
    <property type="match status" value="1"/>
</dbReference>
<dbReference type="AlphaFoldDB" id="A0A1H1XP57"/>
<dbReference type="GO" id="GO:0003700">
    <property type="term" value="F:DNA-binding transcription factor activity"/>
    <property type="evidence" value="ECO:0007669"/>
    <property type="project" value="TreeGrafter"/>
</dbReference>
<keyword evidence="1" id="KW-0805">Transcription regulation</keyword>
<feature type="domain" description="HTH crp-type" evidence="4">
    <location>
        <begin position="164"/>
        <end position="230"/>
    </location>
</feature>
<keyword evidence="2" id="KW-0238">DNA-binding</keyword>
<dbReference type="PANTHER" id="PTHR24567">
    <property type="entry name" value="CRP FAMILY TRANSCRIPTIONAL REGULATORY PROTEIN"/>
    <property type="match status" value="1"/>
</dbReference>
<accession>A0A1H1XP57</accession>
<dbReference type="RefSeq" id="WP_091413905.1">
    <property type="nucleotide sequence ID" value="NZ_LT629749.1"/>
</dbReference>
<evidence type="ECO:0000256" key="1">
    <source>
        <dbReference type="ARBA" id="ARBA00023015"/>
    </source>
</evidence>
<dbReference type="InterPro" id="IPR018490">
    <property type="entry name" value="cNMP-bd_dom_sf"/>
</dbReference>
<dbReference type="OrthoDB" id="272447at2"/>
<dbReference type="SUPFAM" id="SSF51206">
    <property type="entry name" value="cAMP-binding domain-like"/>
    <property type="match status" value="1"/>
</dbReference>
<dbReference type="InterPro" id="IPR014710">
    <property type="entry name" value="RmlC-like_jellyroll"/>
</dbReference>
<keyword evidence="5" id="KW-0808">Transferase</keyword>
<evidence type="ECO:0000313" key="5">
    <source>
        <dbReference type="EMBL" id="SDT10841.1"/>
    </source>
</evidence>
<evidence type="ECO:0000256" key="2">
    <source>
        <dbReference type="ARBA" id="ARBA00023125"/>
    </source>
</evidence>
<evidence type="ECO:0000259" key="4">
    <source>
        <dbReference type="PROSITE" id="PS51063"/>
    </source>
</evidence>
<dbReference type="PANTHER" id="PTHR24567:SF74">
    <property type="entry name" value="HTH-TYPE TRANSCRIPTIONAL REGULATOR ARCR"/>
    <property type="match status" value="1"/>
</dbReference>
<dbReference type="InterPro" id="IPR036390">
    <property type="entry name" value="WH_DNA-bd_sf"/>
</dbReference>
<dbReference type="Pfam" id="PF13545">
    <property type="entry name" value="HTH_Crp_2"/>
    <property type="match status" value="1"/>
</dbReference>
<proteinExistence type="predicted"/>
<keyword evidence="3" id="KW-0804">Transcription</keyword>
<protein>
    <submittedName>
        <fullName evidence="5">cAMP-binding domain of CRP or a regulatory subunit of cAMP-dependent protein kinases</fullName>
    </submittedName>
</protein>
<dbReference type="EMBL" id="LT629749">
    <property type="protein sequence ID" value="SDT10841.1"/>
    <property type="molecule type" value="Genomic_DNA"/>
</dbReference>
<dbReference type="InterPro" id="IPR012318">
    <property type="entry name" value="HTH_CRP"/>
</dbReference>
<sequence>MPDLEEAAAVAAARTTAGAPSLDLARRNRLLNELSDADLTELLREATAPTLDLGTVLYEPGRPVTAVHFPLTGVISLVTDLGDLVVEAATVGNEGMSGISVFLGAQAPTERANVQVGGRAIAIGADAFDRGAASVDGPLYAIMRRYTQILFTQLARNTACNRVHTVEQRAARWLLATADRMDTPTFGLTQHFLAQMLAVRRASVSRIASTFAAQGCIRYTRGTLTILDRAQLRTHACSCYQAVRDATDRALAAGSTPAS</sequence>
<dbReference type="GO" id="GO:0005829">
    <property type="term" value="C:cytosol"/>
    <property type="evidence" value="ECO:0007669"/>
    <property type="project" value="TreeGrafter"/>
</dbReference>
<dbReference type="GO" id="GO:0003677">
    <property type="term" value="F:DNA binding"/>
    <property type="evidence" value="ECO:0007669"/>
    <property type="project" value="UniProtKB-KW"/>
</dbReference>
<organism evidence="5 6">
    <name type="scientific">Friedmanniella luteola</name>
    <dbReference type="NCBI Taxonomy" id="546871"/>
    <lineage>
        <taxon>Bacteria</taxon>
        <taxon>Bacillati</taxon>
        <taxon>Actinomycetota</taxon>
        <taxon>Actinomycetes</taxon>
        <taxon>Propionibacteriales</taxon>
        <taxon>Nocardioidaceae</taxon>
        <taxon>Friedmanniella</taxon>
    </lineage>
</organism>
<keyword evidence="5" id="KW-0418">Kinase</keyword>
<evidence type="ECO:0000313" key="6">
    <source>
        <dbReference type="Proteomes" id="UP000199092"/>
    </source>
</evidence>
<dbReference type="InterPro" id="IPR050397">
    <property type="entry name" value="Env_Response_Regulators"/>
</dbReference>
<dbReference type="Proteomes" id="UP000199092">
    <property type="component" value="Chromosome I"/>
</dbReference>
<keyword evidence="6" id="KW-1185">Reference proteome</keyword>
<dbReference type="PROSITE" id="PS51063">
    <property type="entry name" value="HTH_CRP_2"/>
    <property type="match status" value="1"/>
</dbReference>
<reference evidence="5 6" key="1">
    <citation type="submission" date="2016-10" db="EMBL/GenBank/DDBJ databases">
        <authorList>
            <person name="de Groot N.N."/>
        </authorList>
    </citation>
    <scope>NUCLEOTIDE SEQUENCE [LARGE SCALE GENOMIC DNA]</scope>
    <source>
        <strain evidence="5 6">DSM 21741</strain>
    </source>
</reference>
<dbReference type="GO" id="GO:0016301">
    <property type="term" value="F:kinase activity"/>
    <property type="evidence" value="ECO:0007669"/>
    <property type="project" value="UniProtKB-KW"/>
</dbReference>
<name>A0A1H1XP57_9ACTN</name>
<gene>
    <name evidence="5" type="ORF">SAMN04488543_3050</name>
</gene>
<dbReference type="STRING" id="546871.SAMN04488543_3050"/>
<dbReference type="SUPFAM" id="SSF46785">
    <property type="entry name" value="Winged helix' DNA-binding domain"/>
    <property type="match status" value="1"/>
</dbReference>
<evidence type="ECO:0000256" key="3">
    <source>
        <dbReference type="ARBA" id="ARBA00023163"/>
    </source>
</evidence>